<comment type="catalytic activity">
    <reaction evidence="6 7">
        <text>tRNA(His) + L-histidine + ATP = L-histidyl-tRNA(His) + AMP + diphosphate + H(+)</text>
        <dbReference type="Rhea" id="RHEA:17313"/>
        <dbReference type="Rhea" id="RHEA-COMP:9665"/>
        <dbReference type="Rhea" id="RHEA-COMP:9689"/>
        <dbReference type="ChEBI" id="CHEBI:15378"/>
        <dbReference type="ChEBI" id="CHEBI:30616"/>
        <dbReference type="ChEBI" id="CHEBI:33019"/>
        <dbReference type="ChEBI" id="CHEBI:57595"/>
        <dbReference type="ChEBI" id="CHEBI:78442"/>
        <dbReference type="ChEBI" id="CHEBI:78527"/>
        <dbReference type="ChEBI" id="CHEBI:456215"/>
        <dbReference type="EC" id="6.1.1.21"/>
    </reaction>
</comment>
<feature type="binding site" evidence="8">
    <location>
        <begin position="83"/>
        <end position="85"/>
    </location>
    <ligand>
        <name>L-histidine</name>
        <dbReference type="ChEBI" id="CHEBI:57595"/>
    </ligand>
</feature>
<dbReference type="InterPro" id="IPR004516">
    <property type="entry name" value="HisRS/HisZ"/>
</dbReference>
<dbReference type="EC" id="6.1.1.21" evidence="7"/>
<evidence type="ECO:0000313" key="11">
    <source>
        <dbReference type="Proteomes" id="UP000514704"/>
    </source>
</evidence>
<organism evidence="10 11">
    <name type="scientific">Mycoplasma tullyi</name>
    <dbReference type="NCBI Taxonomy" id="1612150"/>
    <lineage>
        <taxon>Bacteria</taxon>
        <taxon>Bacillati</taxon>
        <taxon>Mycoplasmatota</taxon>
        <taxon>Mollicutes</taxon>
        <taxon>Mycoplasmataceae</taxon>
        <taxon>Mycoplasma</taxon>
    </lineage>
</organism>
<feature type="binding site" evidence="8">
    <location>
        <begin position="264"/>
        <end position="265"/>
    </location>
    <ligand>
        <name>L-histidine</name>
        <dbReference type="ChEBI" id="CHEBI:57595"/>
    </ligand>
</feature>
<feature type="binding site" evidence="8">
    <location>
        <position position="133"/>
    </location>
    <ligand>
        <name>L-histidine</name>
        <dbReference type="ChEBI" id="CHEBI:57595"/>
    </ligand>
</feature>
<evidence type="ECO:0000256" key="3">
    <source>
        <dbReference type="ARBA" id="ARBA00022741"/>
    </source>
</evidence>
<keyword evidence="7 10" id="KW-0436">Ligase</keyword>
<feature type="domain" description="Aminoacyl-transfer RNA synthetases class-II family profile" evidence="9">
    <location>
        <begin position="1"/>
        <end position="333"/>
    </location>
</feature>
<keyword evidence="4 7" id="KW-0067">ATP-binding</keyword>
<evidence type="ECO:0000259" key="9">
    <source>
        <dbReference type="PROSITE" id="PS50862"/>
    </source>
</evidence>
<dbReference type="Proteomes" id="UP000514704">
    <property type="component" value="Chromosome"/>
</dbReference>
<dbReference type="HAMAP" id="MF_00127">
    <property type="entry name" value="His_tRNA_synth"/>
    <property type="match status" value="1"/>
</dbReference>
<feature type="binding site" evidence="8">
    <location>
        <position position="115"/>
    </location>
    <ligand>
        <name>L-histidine</name>
        <dbReference type="ChEBI" id="CHEBI:57595"/>
    </ligand>
</feature>
<dbReference type="PANTHER" id="PTHR43707">
    <property type="entry name" value="HISTIDYL-TRNA SYNTHETASE"/>
    <property type="match status" value="1"/>
</dbReference>
<keyword evidence="2 7" id="KW-0963">Cytoplasm</keyword>
<dbReference type="Pfam" id="PF13393">
    <property type="entry name" value="tRNA-synt_His"/>
    <property type="match status" value="1"/>
</dbReference>
<evidence type="ECO:0000256" key="6">
    <source>
        <dbReference type="ARBA" id="ARBA00047639"/>
    </source>
</evidence>
<dbReference type="GO" id="GO:0004821">
    <property type="term" value="F:histidine-tRNA ligase activity"/>
    <property type="evidence" value="ECO:0007669"/>
    <property type="project" value="UniProtKB-UniRule"/>
</dbReference>
<protein>
    <recommendedName>
        <fullName evidence="7">Histidine--tRNA ligase</fullName>
        <ecNumber evidence="7">6.1.1.21</ecNumber>
    </recommendedName>
    <alternativeName>
        <fullName evidence="7">Histidyl-tRNA synthetase</fullName>
        <shortName evidence="7">HisRS</shortName>
    </alternativeName>
</protein>
<evidence type="ECO:0000256" key="5">
    <source>
        <dbReference type="ARBA" id="ARBA00023146"/>
    </source>
</evidence>
<dbReference type="Pfam" id="PF03129">
    <property type="entry name" value="HGTP_anticodon"/>
    <property type="match status" value="1"/>
</dbReference>
<evidence type="ECO:0000313" key="10">
    <source>
        <dbReference type="EMBL" id="QMT98684.1"/>
    </source>
</evidence>
<dbReference type="InterPro" id="IPR045864">
    <property type="entry name" value="aa-tRNA-synth_II/BPL/LPL"/>
</dbReference>
<dbReference type="InterPro" id="IPR004154">
    <property type="entry name" value="Anticodon-bd"/>
</dbReference>
<evidence type="ECO:0000256" key="8">
    <source>
        <dbReference type="PIRSR" id="PIRSR001549-1"/>
    </source>
</evidence>
<dbReference type="Gene3D" id="3.40.50.800">
    <property type="entry name" value="Anticodon-binding domain"/>
    <property type="match status" value="1"/>
</dbReference>
<feature type="binding site" evidence="8">
    <location>
        <position position="260"/>
    </location>
    <ligand>
        <name>L-histidine</name>
        <dbReference type="ChEBI" id="CHEBI:57595"/>
    </ligand>
</feature>
<comment type="subunit">
    <text evidence="7">Homodimer.</text>
</comment>
<dbReference type="KEGG" id="mtuy:H3143_00885"/>
<dbReference type="EMBL" id="CP059674">
    <property type="protein sequence ID" value="QMT98684.1"/>
    <property type="molecule type" value="Genomic_DNA"/>
</dbReference>
<dbReference type="CDD" id="cd00773">
    <property type="entry name" value="HisRS-like_core"/>
    <property type="match status" value="1"/>
</dbReference>
<comment type="similarity">
    <text evidence="1 7">Belongs to the class-II aminoacyl-tRNA synthetase family.</text>
</comment>
<dbReference type="GO" id="GO:0006427">
    <property type="term" value="P:histidyl-tRNA aminoacylation"/>
    <property type="evidence" value="ECO:0007669"/>
    <property type="project" value="UniProtKB-UniRule"/>
</dbReference>
<evidence type="ECO:0000256" key="4">
    <source>
        <dbReference type="ARBA" id="ARBA00022840"/>
    </source>
</evidence>
<feature type="binding site" evidence="8">
    <location>
        <position position="129"/>
    </location>
    <ligand>
        <name>L-histidine</name>
        <dbReference type="ChEBI" id="CHEBI:57595"/>
    </ligand>
</feature>
<evidence type="ECO:0000256" key="7">
    <source>
        <dbReference type="HAMAP-Rule" id="MF_00127"/>
    </source>
</evidence>
<dbReference type="PROSITE" id="PS50862">
    <property type="entry name" value="AA_TRNA_LIGASE_II"/>
    <property type="match status" value="1"/>
</dbReference>
<proteinExistence type="inferred from homology"/>
<name>A0A7D7UAM0_9MOLU</name>
<dbReference type="InterPro" id="IPR006195">
    <property type="entry name" value="aa-tRNA-synth_II"/>
</dbReference>
<keyword evidence="3 7" id="KW-0547">Nucleotide-binding</keyword>
<gene>
    <name evidence="7" type="primary">hisS</name>
    <name evidence="10" type="ORF">H3143_00885</name>
</gene>
<dbReference type="InterPro" id="IPR015807">
    <property type="entry name" value="His-tRNA-ligase"/>
</dbReference>
<dbReference type="PIRSF" id="PIRSF001549">
    <property type="entry name" value="His-tRNA_synth"/>
    <property type="match status" value="1"/>
</dbReference>
<evidence type="ECO:0000256" key="1">
    <source>
        <dbReference type="ARBA" id="ARBA00008226"/>
    </source>
</evidence>
<dbReference type="NCBIfam" id="TIGR00442">
    <property type="entry name" value="hisS"/>
    <property type="match status" value="1"/>
</dbReference>
<dbReference type="AlphaFoldDB" id="A0A7D7UAM0"/>
<evidence type="ECO:0000256" key="2">
    <source>
        <dbReference type="ARBA" id="ARBA00022490"/>
    </source>
</evidence>
<dbReference type="GO" id="GO:0005524">
    <property type="term" value="F:ATP binding"/>
    <property type="evidence" value="ECO:0007669"/>
    <property type="project" value="UniProtKB-UniRule"/>
</dbReference>
<dbReference type="InterPro" id="IPR036621">
    <property type="entry name" value="Anticodon-bd_dom_sf"/>
</dbReference>
<keyword evidence="5 7" id="KW-0030">Aminoacyl-tRNA synthetase</keyword>
<reference evidence="10 11" key="1">
    <citation type="journal article" date="2017" name="Int. J. Syst. Evol. Microbiol.">
        <title>Mycoplasma tullyi sp. nov., isolated from penguins of the genus Spheniscus.</title>
        <authorList>
            <person name="Yavari C.A."/>
            <person name="Ramirez A.S."/>
            <person name="Nicholas R.A.J."/>
            <person name="Radford A.D."/>
            <person name="Darby A.C."/>
            <person name="Bradbury J.M."/>
        </authorList>
    </citation>
    <scope>NUCLEOTIDE SEQUENCE [LARGE SCALE GENOMIC DNA]</scope>
    <source>
        <strain evidence="10 11">56A97T</strain>
    </source>
</reference>
<dbReference type="Gene3D" id="3.30.930.10">
    <property type="entry name" value="Bira Bifunctional Protein, Domain 2"/>
    <property type="match status" value="1"/>
</dbReference>
<dbReference type="GO" id="GO:0005737">
    <property type="term" value="C:cytoplasm"/>
    <property type="evidence" value="ECO:0007669"/>
    <property type="project" value="UniProtKB-SubCell"/>
</dbReference>
<keyword evidence="11" id="KW-1185">Reference proteome</keyword>
<sequence length="419" mass="49563">MSNKQINAVRGTTDWFDNEMILFNAISNKIITLSNLFTYQRIKTPVFEHAELFSRNLEHSDIVKKELYQFVDRSDRKLALRPEGTASIIRAVNEHKLLDQKPLPLKLYYLEPMFRYERPQKGRMREFYQYGIEFVGELDQLDYVQTILFAKKILDSFNFDCVLNLNWLGNFDSRKRWVDELNKYFNQYKDQLSELSVSRLNSYGVLRILDDKNEIKKDFVKSAPTIDQFISSEEQEQFKQLLKQLDELGIKYEFNPTLVRGLDYYSELVFEFIVANNDQAQSTLIGGGCYQNLIEELTNKPLKAIGFALSIERFISYLDEQTKQVLINQDQKPRYLLINLATDKQLDTLKLSQELIDHNYQVYYHHKLNKLDKAIKYALRANYTHLIIMGNDEWNNQTMTIKDLTSQTQQTIKYKDFIK</sequence>
<keyword evidence="7" id="KW-0648">Protein biosynthesis</keyword>
<dbReference type="PANTHER" id="PTHR43707:SF1">
    <property type="entry name" value="HISTIDINE--TRNA LIGASE, MITOCHONDRIAL-RELATED"/>
    <property type="match status" value="1"/>
</dbReference>
<comment type="subcellular location">
    <subcellularLocation>
        <location evidence="7">Cytoplasm</location>
    </subcellularLocation>
</comment>
<dbReference type="SUPFAM" id="SSF52954">
    <property type="entry name" value="Class II aaRS ABD-related"/>
    <property type="match status" value="1"/>
</dbReference>
<dbReference type="InterPro" id="IPR041715">
    <property type="entry name" value="HisRS-like_core"/>
</dbReference>
<accession>A0A7D7UAM0</accession>
<dbReference type="RefSeq" id="WP_182078957.1">
    <property type="nucleotide sequence ID" value="NZ_CP059674.1"/>
</dbReference>
<dbReference type="SUPFAM" id="SSF55681">
    <property type="entry name" value="Class II aaRS and biotin synthetases"/>
    <property type="match status" value="1"/>
</dbReference>